<dbReference type="OrthoDB" id="10005154at2759"/>
<dbReference type="InterPro" id="IPR035234">
    <property type="entry name" value="IgGFc-bd_N"/>
</dbReference>
<dbReference type="EMBL" id="KB202144">
    <property type="protein sequence ID" value="ESO92104.1"/>
    <property type="molecule type" value="Genomic_DNA"/>
</dbReference>
<evidence type="ECO:0000313" key="3">
    <source>
        <dbReference type="Proteomes" id="UP000030746"/>
    </source>
</evidence>
<dbReference type="KEGG" id="lgi:LOTGIDRAFT_145669"/>
<dbReference type="Proteomes" id="UP000030746">
    <property type="component" value="Unassembled WGS sequence"/>
</dbReference>
<dbReference type="Pfam" id="PF17517">
    <property type="entry name" value="IgGFc_binding"/>
    <property type="match status" value="1"/>
</dbReference>
<proteinExistence type="predicted"/>
<protein>
    <recommendedName>
        <fullName evidence="1">IgGFc-binding protein N-terminal domain-containing protein</fullName>
    </recommendedName>
</protein>
<keyword evidence="3" id="KW-1185">Reference proteome</keyword>
<feature type="non-terminal residue" evidence="2">
    <location>
        <position position="69"/>
    </location>
</feature>
<reference evidence="2 3" key="1">
    <citation type="journal article" date="2013" name="Nature">
        <title>Insights into bilaterian evolution from three spiralian genomes.</title>
        <authorList>
            <person name="Simakov O."/>
            <person name="Marletaz F."/>
            <person name="Cho S.J."/>
            <person name="Edsinger-Gonzales E."/>
            <person name="Havlak P."/>
            <person name="Hellsten U."/>
            <person name="Kuo D.H."/>
            <person name="Larsson T."/>
            <person name="Lv J."/>
            <person name="Arendt D."/>
            <person name="Savage R."/>
            <person name="Osoegawa K."/>
            <person name="de Jong P."/>
            <person name="Grimwood J."/>
            <person name="Chapman J.A."/>
            <person name="Shapiro H."/>
            <person name="Aerts A."/>
            <person name="Otillar R.P."/>
            <person name="Terry A.Y."/>
            <person name="Boore J.L."/>
            <person name="Grigoriev I.V."/>
            <person name="Lindberg D.R."/>
            <person name="Seaver E.C."/>
            <person name="Weisblat D.A."/>
            <person name="Putnam N.H."/>
            <person name="Rokhsar D.S."/>
        </authorList>
    </citation>
    <scope>NUCLEOTIDE SEQUENCE [LARGE SCALE GENOMIC DNA]</scope>
</reference>
<accession>V4BSR3</accession>
<evidence type="ECO:0000259" key="1">
    <source>
        <dbReference type="Pfam" id="PF17517"/>
    </source>
</evidence>
<dbReference type="GeneID" id="20234991"/>
<evidence type="ECO:0000313" key="2">
    <source>
        <dbReference type="EMBL" id="ESO92104.1"/>
    </source>
</evidence>
<feature type="domain" description="IgGFc-binding protein N-terminal" evidence="1">
    <location>
        <begin position="1"/>
        <end position="64"/>
    </location>
</feature>
<sequence>MFSGNVKTSLGKNSRDHLAEQLIPVKSLGRSFTVVPTPDQNVTTDLLFRVVATMEGTVFKINEETEHKL</sequence>
<name>V4BSR3_LOTGI</name>
<dbReference type="HOGENOM" id="CLU_2783227_0_0_1"/>
<dbReference type="AlphaFoldDB" id="V4BSR3"/>
<organism evidence="2 3">
    <name type="scientific">Lottia gigantea</name>
    <name type="common">Giant owl limpet</name>
    <dbReference type="NCBI Taxonomy" id="225164"/>
    <lineage>
        <taxon>Eukaryota</taxon>
        <taxon>Metazoa</taxon>
        <taxon>Spiralia</taxon>
        <taxon>Lophotrochozoa</taxon>
        <taxon>Mollusca</taxon>
        <taxon>Gastropoda</taxon>
        <taxon>Patellogastropoda</taxon>
        <taxon>Lottioidea</taxon>
        <taxon>Lottiidae</taxon>
        <taxon>Lottia</taxon>
    </lineage>
</organism>
<dbReference type="RefSeq" id="XP_009057207.1">
    <property type="nucleotide sequence ID" value="XM_009058959.1"/>
</dbReference>
<dbReference type="CTD" id="20234991"/>
<gene>
    <name evidence="2" type="ORF">LOTGIDRAFT_145669</name>
</gene>